<protein>
    <submittedName>
        <fullName evidence="2">Uncharacterized protein</fullName>
    </submittedName>
</protein>
<name>A0ABT6KE06_9CYAN</name>
<evidence type="ECO:0000256" key="1">
    <source>
        <dbReference type="SAM" id="MobiDB-lite"/>
    </source>
</evidence>
<dbReference type="RefSeq" id="WP_280801756.1">
    <property type="nucleotide sequence ID" value="NZ_JANQDF010000089.1"/>
</dbReference>
<sequence length="63" mass="6881">MNPPSVQPVRGINSPSESKNPLKRIDENIQAISNRFEPISAISPEIDFRVGGDTQAVFNQSGE</sequence>
<evidence type="ECO:0000313" key="3">
    <source>
        <dbReference type="Proteomes" id="UP001159386"/>
    </source>
</evidence>
<comment type="caution">
    <text evidence="2">The sequence shown here is derived from an EMBL/GenBank/DDBJ whole genome shotgun (WGS) entry which is preliminary data.</text>
</comment>
<organism evidence="2 3">
    <name type="scientific">Anabaenopsis tanganyikae CS-531</name>
    <dbReference type="NCBI Taxonomy" id="2785304"/>
    <lineage>
        <taxon>Bacteria</taxon>
        <taxon>Bacillati</taxon>
        <taxon>Cyanobacteriota</taxon>
        <taxon>Cyanophyceae</taxon>
        <taxon>Nostocales</taxon>
        <taxon>Nodulariaceae</taxon>
        <taxon>Anabaenopsis</taxon>
        <taxon>Anabaenopsis tanganyikae</taxon>
    </lineage>
</organism>
<proteinExistence type="predicted"/>
<reference evidence="2 3" key="1">
    <citation type="journal article" date="2023" name="J. Phycol.">
        <title>Chrysosporum ovalisporum is synonymous with the true-branching cyanobacterium Umezakia natans (Nostocales/Aphanizomenonaceae).</title>
        <authorList>
            <person name="McGregor G.B."/>
            <person name="Sendall B.C."/>
            <person name="Niiyama Y."/>
            <person name="Tuji A."/>
            <person name="Willis A."/>
        </authorList>
    </citation>
    <scope>NUCLEOTIDE SEQUENCE [LARGE SCALE GENOMIC DNA]</scope>
    <source>
        <strain evidence="2 3">CS-531</strain>
    </source>
</reference>
<evidence type="ECO:0000313" key="2">
    <source>
        <dbReference type="EMBL" id="MDH6105998.1"/>
    </source>
</evidence>
<gene>
    <name evidence="2" type="ORF">NWP22_09000</name>
</gene>
<accession>A0ABT6KE06</accession>
<dbReference type="EMBL" id="JANQDF010000089">
    <property type="protein sequence ID" value="MDH6105998.1"/>
    <property type="molecule type" value="Genomic_DNA"/>
</dbReference>
<feature type="region of interest" description="Disordered" evidence="1">
    <location>
        <begin position="1"/>
        <end position="23"/>
    </location>
</feature>
<keyword evidence="3" id="KW-1185">Reference proteome</keyword>
<dbReference type="Proteomes" id="UP001159386">
    <property type="component" value="Unassembled WGS sequence"/>
</dbReference>